<keyword evidence="12" id="KW-1185">Reference proteome</keyword>
<dbReference type="InterPro" id="IPR042173">
    <property type="entry name" value="RNase_J_2"/>
</dbReference>
<dbReference type="InterPro" id="IPR036866">
    <property type="entry name" value="RibonucZ/Hydroxyglut_hydro"/>
</dbReference>
<evidence type="ECO:0000256" key="9">
    <source>
        <dbReference type="HAMAP-Rule" id="MF_01491"/>
    </source>
</evidence>
<feature type="binding site" evidence="9">
    <location>
        <begin position="359"/>
        <end position="363"/>
    </location>
    <ligand>
        <name>substrate</name>
    </ligand>
</feature>
<evidence type="ECO:0000256" key="8">
    <source>
        <dbReference type="ARBA" id="ARBA00022884"/>
    </source>
</evidence>
<evidence type="ECO:0000256" key="1">
    <source>
        <dbReference type="ARBA" id="ARBA00022490"/>
    </source>
</evidence>
<keyword evidence="7 9" id="KW-0269">Exonuclease</keyword>
<evidence type="ECO:0000259" key="10">
    <source>
        <dbReference type="SMART" id="SM00849"/>
    </source>
</evidence>
<comment type="subunit">
    <text evidence="9">Homodimer, may be a subunit of the RNA degradosome.</text>
</comment>
<keyword evidence="5 9" id="KW-0378">Hydrolase</keyword>
<reference evidence="11 12" key="1">
    <citation type="submission" date="2021-02" db="EMBL/GenBank/DDBJ databases">
        <title>De Novo genome assembly of isolated myxobacteria.</title>
        <authorList>
            <person name="Stevens D.C."/>
        </authorList>
    </citation>
    <scope>NUCLEOTIDE SEQUENCE [LARGE SCALE GENOMIC DNA]</scope>
    <source>
        <strain evidence="11 12">SCHIC003</strain>
    </source>
</reference>
<keyword evidence="8 9" id="KW-0694">RNA-binding</keyword>
<proteinExistence type="inferred from homology"/>
<dbReference type="RefSeq" id="WP_206719571.1">
    <property type="nucleotide sequence ID" value="NZ_CP071091.1"/>
</dbReference>
<evidence type="ECO:0000313" key="11">
    <source>
        <dbReference type="EMBL" id="QSQ17954.1"/>
    </source>
</evidence>
<dbReference type="Pfam" id="PF22505">
    <property type="entry name" value="RNase_J_b_CASP"/>
    <property type="match status" value="1"/>
</dbReference>
<evidence type="ECO:0000256" key="7">
    <source>
        <dbReference type="ARBA" id="ARBA00022839"/>
    </source>
</evidence>
<dbReference type="Pfam" id="PF07521">
    <property type="entry name" value="RMMBL"/>
    <property type="match status" value="1"/>
</dbReference>
<gene>
    <name evidence="9" type="primary">rnj</name>
    <name evidence="11" type="ORF">JY572_18870</name>
</gene>
<evidence type="ECO:0000256" key="5">
    <source>
        <dbReference type="ARBA" id="ARBA00022801"/>
    </source>
</evidence>
<dbReference type="InterPro" id="IPR011108">
    <property type="entry name" value="RMMBL"/>
</dbReference>
<dbReference type="SMART" id="SM00849">
    <property type="entry name" value="Lactamase_B"/>
    <property type="match status" value="1"/>
</dbReference>
<dbReference type="InterPro" id="IPR004613">
    <property type="entry name" value="RNase_J"/>
</dbReference>
<name>A0ABX7NGL7_9BACT</name>
<dbReference type="InterPro" id="IPR041636">
    <property type="entry name" value="RNase_J_C"/>
</dbReference>
<comment type="subcellular location">
    <subcellularLocation>
        <location evidence="9">Cytoplasm</location>
    </subcellularLocation>
</comment>
<sequence>MLQVIPLGGLGEIGLNSLVIACNGEMLLIDAGLMFPSDGMPGVDIIIPDFSHLKQNAALLKGVLLTHGHEDHLGALPYLLSELAVPIPVYGTRFTLAMARHRLDELGVEADLREIEPREPFPVGSMFKVEASRVTHTVPDAVGFIVRTPEGTLIHTGDFKLDPDPIDGLRTDLERWGEAGDEGVVCLLSDSTNSELTEETGSERVVEQTFERLFRDATGRIVVALFSSNLHRVRHLLALAERLGRKVALQGRSMLRNVEMARQLGYLDVPDSLFVHLDTVPILPAQRVLVLTTGAQGEPRAGLSQLASGDGPLKVGPGDLVVLSSRPIPGNERGVGALIDQLHWRGARVAYAQIEPGVHVSGHASRPQQKRVLELVRPRHFIPVHGEGRHLHRHLATAREAGLEPAQCLLAQDGDIVGFEDGRGRFTGSVPSGRIFKDRFGGGMVTSDTLQERVRLSETGLVAAVVVIQRDTLKLVGGPQLSGQGLSLDEQVLLPRVAQEARTLFEELSVQLRGDDALVREELTRVVRRAFRLYTSKRPLVVPMVVRV</sequence>
<comment type="similarity">
    <text evidence="9">Belongs to the metallo-beta-lactamase superfamily. RNA-metabolizing metallo-beta-lactamase-like family. Bacterial RNase J subfamily.</text>
</comment>
<accession>A0ABX7NGL7</accession>
<evidence type="ECO:0000256" key="2">
    <source>
        <dbReference type="ARBA" id="ARBA00022722"/>
    </source>
</evidence>
<dbReference type="InterPro" id="IPR001279">
    <property type="entry name" value="Metallo-B-lactamas"/>
</dbReference>
<keyword evidence="2 9" id="KW-0540">Nuclease</keyword>
<dbReference type="PANTHER" id="PTHR43694:SF1">
    <property type="entry name" value="RIBONUCLEASE J"/>
    <property type="match status" value="1"/>
</dbReference>
<keyword evidence="1 9" id="KW-0963">Cytoplasm</keyword>
<dbReference type="Proteomes" id="UP000663090">
    <property type="component" value="Chromosome"/>
</dbReference>
<dbReference type="PANTHER" id="PTHR43694">
    <property type="entry name" value="RIBONUCLEASE J"/>
    <property type="match status" value="1"/>
</dbReference>
<dbReference type="Gene3D" id="3.40.50.10710">
    <property type="entry name" value="Metallo-hydrolase/oxidoreductase"/>
    <property type="match status" value="1"/>
</dbReference>
<feature type="domain" description="Metallo-beta-lactamase" evidence="10">
    <location>
        <begin position="14"/>
        <end position="210"/>
    </location>
</feature>
<dbReference type="SUPFAM" id="SSF56281">
    <property type="entry name" value="Metallo-hydrolase/oxidoreductase"/>
    <property type="match status" value="1"/>
</dbReference>
<evidence type="ECO:0000256" key="6">
    <source>
        <dbReference type="ARBA" id="ARBA00022833"/>
    </source>
</evidence>
<dbReference type="Gene3D" id="3.60.15.10">
    <property type="entry name" value="Ribonuclease Z/Hydroxyacylglutathione hydrolase-like"/>
    <property type="match status" value="1"/>
</dbReference>
<dbReference type="Pfam" id="PF17770">
    <property type="entry name" value="RNase_J_C"/>
    <property type="match status" value="1"/>
</dbReference>
<organism evidence="11 12">
    <name type="scientific">Myxococcus landrumensis</name>
    <dbReference type="NCBI Taxonomy" id="2813577"/>
    <lineage>
        <taxon>Bacteria</taxon>
        <taxon>Pseudomonadati</taxon>
        <taxon>Myxococcota</taxon>
        <taxon>Myxococcia</taxon>
        <taxon>Myxococcales</taxon>
        <taxon>Cystobacterineae</taxon>
        <taxon>Myxococcaceae</taxon>
        <taxon>Myxococcus</taxon>
    </lineage>
</organism>
<dbReference type="InterPro" id="IPR030854">
    <property type="entry name" value="RNase_J_bac"/>
</dbReference>
<dbReference type="EC" id="3.1.-.-" evidence="9"/>
<dbReference type="HAMAP" id="MF_01491">
    <property type="entry name" value="RNase_J_bact"/>
    <property type="match status" value="1"/>
</dbReference>
<dbReference type="CDD" id="cd07714">
    <property type="entry name" value="RNaseJ_MBL-fold"/>
    <property type="match status" value="1"/>
</dbReference>
<dbReference type="Gene3D" id="3.10.20.580">
    <property type="match status" value="1"/>
</dbReference>
<evidence type="ECO:0000256" key="3">
    <source>
        <dbReference type="ARBA" id="ARBA00022723"/>
    </source>
</evidence>
<protein>
    <recommendedName>
        <fullName evidence="9">Ribonuclease J</fullName>
        <shortName evidence="9">RNase J</shortName>
        <ecNumber evidence="9">3.1.-.-</ecNumber>
    </recommendedName>
</protein>
<keyword evidence="9" id="KW-0698">rRNA processing</keyword>
<comment type="function">
    <text evidence="9">An RNase that has 5'-3' exonuclease and possibly endonuclease activity. Involved in maturation of rRNA and in some organisms also mRNA maturation and/or decay.</text>
</comment>
<keyword evidence="3" id="KW-0479">Metal-binding</keyword>
<dbReference type="InterPro" id="IPR055132">
    <property type="entry name" value="RNase_J_b_CASP"/>
</dbReference>
<dbReference type="Pfam" id="PF12706">
    <property type="entry name" value="Lactamase_B_2"/>
    <property type="match status" value="1"/>
</dbReference>
<evidence type="ECO:0000313" key="12">
    <source>
        <dbReference type="Proteomes" id="UP000663090"/>
    </source>
</evidence>
<dbReference type="NCBIfam" id="TIGR00649">
    <property type="entry name" value="MG423"/>
    <property type="match status" value="1"/>
</dbReference>
<dbReference type="PIRSF" id="PIRSF004803">
    <property type="entry name" value="RnjA"/>
    <property type="match status" value="1"/>
</dbReference>
<keyword evidence="4 9" id="KW-0255">Endonuclease</keyword>
<keyword evidence="6" id="KW-0862">Zinc</keyword>
<evidence type="ECO:0000256" key="4">
    <source>
        <dbReference type="ARBA" id="ARBA00022759"/>
    </source>
</evidence>
<dbReference type="EMBL" id="CP071091">
    <property type="protein sequence ID" value="QSQ17954.1"/>
    <property type="molecule type" value="Genomic_DNA"/>
</dbReference>